<dbReference type="InterPro" id="IPR008928">
    <property type="entry name" value="6-hairpin_glycosidase_sf"/>
</dbReference>
<reference evidence="1 2" key="1">
    <citation type="submission" date="2019-06" db="EMBL/GenBank/DDBJ databases">
        <title>Sequencing the genomes of 1000 actinobacteria strains.</title>
        <authorList>
            <person name="Klenk H.-P."/>
        </authorList>
    </citation>
    <scope>NUCLEOTIDE SEQUENCE [LARGE SCALE GENOMIC DNA]</scope>
    <source>
        <strain evidence="1 2">DSM 24683</strain>
    </source>
</reference>
<evidence type="ECO:0000313" key="1">
    <source>
        <dbReference type="EMBL" id="TWD75272.1"/>
    </source>
</evidence>
<accession>A0A561B991</accession>
<dbReference type="OrthoDB" id="1802546at2"/>
<dbReference type="Proteomes" id="UP000318380">
    <property type="component" value="Unassembled WGS sequence"/>
</dbReference>
<dbReference type="AlphaFoldDB" id="A0A561B991"/>
<dbReference type="GO" id="GO:0005975">
    <property type="term" value="P:carbohydrate metabolic process"/>
    <property type="evidence" value="ECO:0007669"/>
    <property type="project" value="InterPro"/>
</dbReference>
<protein>
    <submittedName>
        <fullName evidence="1">Uncharacterized protein</fullName>
    </submittedName>
</protein>
<dbReference type="PROSITE" id="PS51318">
    <property type="entry name" value="TAT"/>
    <property type="match status" value="1"/>
</dbReference>
<dbReference type="InterPro" id="IPR006311">
    <property type="entry name" value="TAT_signal"/>
</dbReference>
<organism evidence="1 2">
    <name type="scientific">Kribbella amoyensis</name>
    <dbReference type="NCBI Taxonomy" id="996641"/>
    <lineage>
        <taxon>Bacteria</taxon>
        <taxon>Bacillati</taxon>
        <taxon>Actinomycetota</taxon>
        <taxon>Actinomycetes</taxon>
        <taxon>Propionibacteriales</taxon>
        <taxon>Kribbellaceae</taxon>
        <taxon>Kribbella</taxon>
    </lineage>
</organism>
<gene>
    <name evidence="1" type="ORF">FB561_6710</name>
</gene>
<sequence>MTAISSRRDFLRRTGLITLAGSVGPTMSVLPAAAAGGSGYLDRATWDGWLAQFFTERKDGMPDQPNDDTATGKSGGLGWGASYLLAGFLRMYHAYGDTRYLDQLIESIDAVLSVRDSKRGVTDYRGRSLPAWRANHPYTVGAVDLRDADGRPTLQVRAGRVYSSTTSVTVMPGPEPHLFGLDVRHAQSGNRHVYSWLSMDPASPDYAVKRLYNDYPAVVLATALDLRETPAAAGVPAPGTYRMTSLPTIFAVHTGMITYPIAQFVRTVLTTPKLLARRHYRTKALEYLLAVRAAVAVHDAEYQLTERGEGTLIWLKGSPQQWDGSEQPINQTLGWGQTVSELARITGERTYRERTAAMTAMFRGQLALDATRGSYSWRYWPTFGTIHNGYAKTGSPDTDVSVYNPNLATPQRQVEDVSHAAISVEFAGAAYKAGLGLTKPEMERLTRTYTRNVATERDGFGATTFLRVNGTGTTDFGYAGQAPRWMQLAAWDPMVYEHSLAVFDAYQPTPENQGGVFGWMLGNLAYLQQYHRRHRV</sequence>
<keyword evidence="2" id="KW-1185">Reference proteome</keyword>
<dbReference type="SUPFAM" id="SSF48208">
    <property type="entry name" value="Six-hairpin glycosidases"/>
    <property type="match status" value="1"/>
</dbReference>
<evidence type="ECO:0000313" key="2">
    <source>
        <dbReference type="Proteomes" id="UP000318380"/>
    </source>
</evidence>
<dbReference type="EMBL" id="VIVK01000002">
    <property type="protein sequence ID" value="TWD75272.1"/>
    <property type="molecule type" value="Genomic_DNA"/>
</dbReference>
<proteinExistence type="predicted"/>
<comment type="caution">
    <text evidence="1">The sequence shown here is derived from an EMBL/GenBank/DDBJ whole genome shotgun (WGS) entry which is preliminary data.</text>
</comment>
<name>A0A561B991_9ACTN</name>
<dbReference type="RefSeq" id="WP_145813994.1">
    <property type="nucleotide sequence ID" value="NZ_VIVK01000002.1"/>
</dbReference>